<evidence type="ECO:0000313" key="2">
    <source>
        <dbReference type="Proteomes" id="UP001165962"/>
    </source>
</evidence>
<keyword evidence="2" id="KW-1185">Reference proteome</keyword>
<proteinExistence type="predicted"/>
<gene>
    <name evidence="1" type="ORF">G9U52_00390</name>
</gene>
<organism evidence="1 2">
    <name type="scientific">Paenibacillus agricola</name>
    <dbReference type="NCBI Taxonomy" id="2716264"/>
    <lineage>
        <taxon>Bacteria</taxon>
        <taxon>Bacillati</taxon>
        <taxon>Bacillota</taxon>
        <taxon>Bacilli</taxon>
        <taxon>Bacillales</taxon>
        <taxon>Paenibacillaceae</taxon>
        <taxon>Paenibacillus</taxon>
    </lineage>
</organism>
<dbReference type="RefSeq" id="WP_166144523.1">
    <property type="nucleotide sequence ID" value="NZ_JAAOIW010000001.1"/>
</dbReference>
<comment type="caution">
    <text evidence="1">The sequence shown here is derived from an EMBL/GenBank/DDBJ whole genome shotgun (WGS) entry which is preliminary data.</text>
</comment>
<sequence length="52" mass="6270">MKNDGVTKEELELLLSKKQSDSLDALEMIKHMFMPRAKRHRKKKKWPFPFNL</sequence>
<protein>
    <submittedName>
        <fullName evidence="1">Uncharacterized protein</fullName>
    </submittedName>
</protein>
<accession>A0ABX0IXM6</accession>
<name>A0ABX0IXM6_9BACL</name>
<evidence type="ECO:0000313" key="1">
    <source>
        <dbReference type="EMBL" id="NHN28281.1"/>
    </source>
</evidence>
<dbReference type="EMBL" id="JAAOIW010000001">
    <property type="protein sequence ID" value="NHN28281.1"/>
    <property type="molecule type" value="Genomic_DNA"/>
</dbReference>
<reference evidence="1" key="1">
    <citation type="submission" date="2020-03" db="EMBL/GenBank/DDBJ databases">
        <title>Draft sequencing of Paenibacilllus sp. S3N08.</title>
        <authorList>
            <person name="Kim D.-U."/>
        </authorList>
    </citation>
    <scope>NUCLEOTIDE SEQUENCE</scope>
    <source>
        <strain evidence="1">S3N08</strain>
    </source>
</reference>
<dbReference type="Proteomes" id="UP001165962">
    <property type="component" value="Unassembled WGS sequence"/>
</dbReference>